<dbReference type="OMA" id="WCLKTRV"/>
<keyword evidence="7" id="KW-1185">Reference proteome</keyword>
<gene>
    <name evidence="6" type="ORF">chiPu_0013464</name>
</gene>
<feature type="compositionally biased region" description="Basic and acidic residues" evidence="5">
    <location>
        <begin position="98"/>
        <end position="127"/>
    </location>
</feature>
<comment type="caution">
    <text evidence="6">The sequence shown here is derived from an EMBL/GenBank/DDBJ whole genome shotgun (WGS) entry which is preliminary data.</text>
</comment>
<dbReference type="PANTHER" id="PTHR12972">
    <property type="entry name" value="DOWNSTREAM NEIGHBOR OF SON"/>
    <property type="match status" value="1"/>
</dbReference>
<dbReference type="Proteomes" id="UP000287033">
    <property type="component" value="Unassembled WGS sequence"/>
</dbReference>
<evidence type="ECO:0000256" key="3">
    <source>
        <dbReference type="ARBA" id="ARBA00023242"/>
    </source>
</evidence>
<comment type="subcellular location">
    <subcellularLocation>
        <location evidence="1">Nucleus</location>
    </subcellularLocation>
</comment>
<evidence type="ECO:0008006" key="8">
    <source>
        <dbReference type="Google" id="ProtNLM"/>
    </source>
</evidence>
<dbReference type="OrthoDB" id="534063at2759"/>
<evidence type="ECO:0000256" key="2">
    <source>
        <dbReference type="ARBA" id="ARBA00022473"/>
    </source>
</evidence>
<evidence type="ECO:0000313" key="7">
    <source>
        <dbReference type="Proteomes" id="UP000287033"/>
    </source>
</evidence>
<feature type="region of interest" description="Disordered" evidence="5">
    <location>
        <begin position="348"/>
        <end position="397"/>
    </location>
</feature>
<dbReference type="STRING" id="137246.A0A401SXC0"/>
<dbReference type="PANTHER" id="PTHR12972:SF0">
    <property type="entry name" value="PROTEIN DOWNSTREAM NEIGHBOR OF SON"/>
    <property type="match status" value="1"/>
</dbReference>
<accession>A0A401SXC0</accession>
<evidence type="ECO:0000256" key="4">
    <source>
        <dbReference type="ARBA" id="ARBA00025806"/>
    </source>
</evidence>
<proteinExistence type="inferred from homology"/>
<feature type="compositionally biased region" description="Basic and acidic residues" evidence="5">
    <location>
        <begin position="348"/>
        <end position="360"/>
    </location>
</feature>
<reference evidence="6 7" key="1">
    <citation type="journal article" date="2018" name="Nat. Ecol. Evol.">
        <title>Shark genomes provide insights into elasmobranch evolution and the origin of vertebrates.</title>
        <authorList>
            <person name="Hara Y"/>
            <person name="Yamaguchi K"/>
            <person name="Onimaru K"/>
            <person name="Kadota M"/>
            <person name="Koyanagi M"/>
            <person name="Keeley SD"/>
            <person name="Tatsumi K"/>
            <person name="Tanaka K"/>
            <person name="Motone F"/>
            <person name="Kageyama Y"/>
            <person name="Nozu R"/>
            <person name="Adachi N"/>
            <person name="Nishimura O"/>
            <person name="Nakagawa R"/>
            <person name="Tanegashima C"/>
            <person name="Kiyatake I"/>
            <person name="Matsumoto R"/>
            <person name="Murakumo K"/>
            <person name="Nishida K"/>
            <person name="Terakita A"/>
            <person name="Kuratani S"/>
            <person name="Sato K"/>
            <person name="Hyodo S Kuraku.S."/>
        </authorList>
    </citation>
    <scope>NUCLEOTIDE SEQUENCE [LARGE SCALE GENOMIC DNA]</scope>
</reference>
<feature type="region of interest" description="Disordered" evidence="5">
    <location>
        <begin position="1"/>
        <end position="127"/>
    </location>
</feature>
<sequence length="595" mass="66224">MSVAVQLAGYSPSFKKPSETLRLRKKRARSSPRLGLPSDPPSPAGEGEPSPRGKRQRRARNPFANIGNTECRPGAGIGIGTGTGWPEESDNPLHRSLSAREWRAPAAADRTEPGSKRDAQVPPIKDEDSVWEGEELISQQSAPELIKNLQSTDAFSEHTSLPKEFPADWSVKTWVLFKSPHPFTWTGHLKASEEAKGLIQHCRSSVIDFPLHIEDPRSCTDLRCAFQQSLVYWLHPSLPWLSLFPRIGAERKMAGKNTPWSQDEELQQVLMSEWSLSFSSLYNLLRAKLCPYFYFCTYQFTVLFRAPGVAGSGVLTAVISPTTRGLREAMKNEGIMFSLPLLEDDKNGKKEKSEITDVAKDTLGPETQEENSDLKEPAGSSDDDDDDDGGMSWLKEMGVQDKIKKPDSVAIKLRKEHNVVRMDHKPESAVLVKGLHTFTLLNFLINNKSIVAGSGPQAGLPPTLLAPVAFRGATMQTLKARSINVRTQNHSGMMDSHSLEITGPIMPHSLHSLTLMLKSAQKGRFTATLLAHEPTSVFNVALKMEQRENKELSSDELRNSGLHPETLNQLMQKPTFGKSSLKHIEMNEYKYTWKL</sequence>
<evidence type="ECO:0000256" key="1">
    <source>
        <dbReference type="ARBA" id="ARBA00004123"/>
    </source>
</evidence>
<dbReference type="GO" id="GO:0033260">
    <property type="term" value="P:nuclear DNA replication"/>
    <property type="evidence" value="ECO:0007669"/>
    <property type="project" value="TreeGrafter"/>
</dbReference>
<evidence type="ECO:0000256" key="5">
    <source>
        <dbReference type="SAM" id="MobiDB-lite"/>
    </source>
</evidence>
<dbReference type="PRINTS" id="PR02064">
    <property type="entry name" value="DONSON"/>
</dbReference>
<comment type="similarity">
    <text evidence="4">Belongs to the DONSON family.</text>
</comment>
<dbReference type="AlphaFoldDB" id="A0A401SXC0"/>
<keyword evidence="2" id="KW-0217">Developmental protein</keyword>
<dbReference type="InterPro" id="IPR024861">
    <property type="entry name" value="Donson"/>
</dbReference>
<organism evidence="6 7">
    <name type="scientific">Chiloscyllium punctatum</name>
    <name type="common">Brownbanded bambooshark</name>
    <name type="synonym">Hemiscyllium punctatum</name>
    <dbReference type="NCBI Taxonomy" id="137246"/>
    <lineage>
        <taxon>Eukaryota</taxon>
        <taxon>Metazoa</taxon>
        <taxon>Chordata</taxon>
        <taxon>Craniata</taxon>
        <taxon>Vertebrata</taxon>
        <taxon>Chondrichthyes</taxon>
        <taxon>Elasmobranchii</taxon>
        <taxon>Galeomorphii</taxon>
        <taxon>Galeoidea</taxon>
        <taxon>Orectolobiformes</taxon>
        <taxon>Hemiscylliidae</taxon>
        <taxon>Chiloscyllium</taxon>
    </lineage>
</organism>
<evidence type="ECO:0000313" key="6">
    <source>
        <dbReference type="EMBL" id="GCC34986.1"/>
    </source>
</evidence>
<name>A0A401SXC0_CHIPU</name>
<protein>
    <recommendedName>
        <fullName evidence="8">Downstream neighbor of SON</fullName>
    </recommendedName>
</protein>
<keyword evidence="3" id="KW-0539">Nucleus</keyword>
<dbReference type="GO" id="GO:0005634">
    <property type="term" value="C:nucleus"/>
    <property type="evidence" value="ECO:0007669"/>
    <property type="project" value="UniProtKB-SubCell"/>
</dbReference>
<dbReference type="EMBL" id="BEZZ01000652">
    <property type="protein sequence ID" value="GCC34986.1"/>
    <property type="molecule type" value="Genomic_DNA"/>
</dbReference>